<organism evidence="2 3">
    <name type="scientific">Actinomadura rubrobrunea</name>
    <dbReference type="NCBI Taxonomy" id="115335"/>
    <lineage>
        <taxon>Bacteria</taxon>
        <taxon>Bacillati</taxon>
        <taxon>Actinomycetota</taxon>
        <taxon>Actinomycetes</taxon>
        <taxon>Streptosporangiales</taxon>
        <taxon>Thermomonosporaceae</taxon>
        <taxon>Actinomadura</taxon>
    </lineage>
</organism>
<keyword evidence="3" id="KW-1185">Reference proteome</keyword>
<feature type="region of interest" description="Disordered" evidence="1">
    <location>
        <begin position="1"/>
        <end position="32"/>
    </location>
</feature>
<dbReference type="EMBL" id="BSRZ01000032">
    <property type="protein sequence ID" value="GLW67677.1"/>
    <property type="molecule type" value="Genomic_DNA"/>
</dbReference>
<name>A0A9W6Q3T8_9ACTN</name>
<protein>
    <submittedName>
        <fullName evidence="2">Uncharacterized protein</fullName>
    </submittedName>
</protein>
<evidence type="ECO:0000313" key="2">
    <source>
        <dbReference type="EMBL" id="GLW67677.1"/>
    </source>
</evidence>
<dbReference type="AlphaFoldDB" id="A0A9W6Q3T8"/>
<accession>A0A9W6Q3T8</accession>
<evidence type="ECO:0000256" key="1">
    <source>
        <dbReference type="SAM" id="MobiDB-lite"/>
    </source>
</evidence>
<comment type="caution">
    <text evidence="2">The sequence shown here is derived from an EMBL/GenBank/DDBJ whole genome shotgun (WGS) entry which is preliminary data.</text>
</comment>
<proteinExistence type="predicted"/>
<evidence type="ECO:0000313" key="3">
    <source>
        <dbReference type="Proteomes" id="UP001165124"/>
    </source>
</evidence>
<gene>
    <name evidence="2" type="ORF">Arub01_59200</name>
</gene>
<dbReference type="Proteomes" id="UP001165124">
    <property type="component" value="Unassembled WGS sequence"/>
</dbReference>
<reference evidence="2" key="1">
    <citation type="submission" date="2023-02" db="EMBL/GenBank/DDBJ databases">
        <title>Actinomadura rubrobrunea NBRC 14622.</title>
        <authorList>
            <person name="Ichikawa N."/>
            <person name="Sato H."/>
            <person name="Tonouchi N."/>
        </authorList>
    </citation>
    <scope>NUCLEOTIDE SEQUENCE</scope>
    <source>
        <strain evidence="2">NBRC 14622</strain>
    </source>
</reference>
<sequence>MAAAWPGPVHLMPVRKPEPGRRRATGPPGLHKASVVPIVPSLRLAGFCYVHGPPRAQTGSMSPSGQDIAAPHYRMRQCCSRGDRVTLGLRTPADAEGHA</sequence>